<dbReference type="AlphaFoldDB" id="A0A9P4VUD3"/>
<name>A0A9P4VUD3_9PEZI</name>
<keyword evidence="2" id="KW-1185">Reference proteome</keyword>
<sequence>MECDAPGVCVKEEYCGGFAGLRCETTGMRCIDDPRDNCDPKKGGADFRVVSRYTLGQSPQLKAIYIPWRGIG</sequence>
<comment type="caution">
    <text evidence="1">The sequence shown here is derived from an EMBL/GenBank/DDBJ whole genome shotgun (WGS) entry which is preliminary data.</text>
</comment>
<dbReference type="OrthoDB" id="3799394at2759"/>
<dbReference type="Proteomes" id="UP000799429">
    <property type="component" value="Unassembled WGS sequence"/>
</dbReference>
<organism evidence="1 2">
    <name type="scientific">Patellaria atrata CBS 101060</name>
    <dbReference type="NCBI Taxonomy" id="1346257"/>
    <lineage>
        <taxon>Eukaryota</taxon>
        <taxon>Fungi</taxon>
        <taxon>Dikarya</taxon>
        <taxon>Ascomycota</taxon>
        <taxon>Pezizomycotina</taxon>
        <taxon>Dothideomycetes</taxon>
        <taxon>Dothideomycetes incertae sedis</taxon>
        <taxon>Patellariales</taxon>
        <taxon>Patellariaceae</taxon>
        <taxon>Patellaria</taxon>
    </lineage>
</organism>
<evidence type="ECO:0000313" key="2">
    <source>
        <dbReference type="Proteomes" id="UP000799429"/>
    </source>
</evidence>
<accession>A0A9P4VUD3</accession>
<gene>
    <name evidence="1" type="ORF">M501DRAFT_998054</name>
</gene>
<protein>
    <submittedName>
        <fullName evidence="1">Uncharacterized protein</fullName>
    </submittedName>
</protein>
<proteinExistence type="predicted"/>
<dbReference type="EMBL" id="MU006090">
    <property type="protein sequence ID" value="KAF2841857.1"/>
    <property type="molecule type" value="Genomic_DNA"/>
</dbReference>
<evidence type="ECO:0000313" key="1">
    <source>
        <dbReference type="EMBL" id="KAF2841857.1"/>
    </source>
</evidence>
<reference evidence="1" key="1">
    <citation type="journal article" date="2020" name="Stud. Mycol.">
        <title>101 Dothideomycetes genomes: a test case for predicting lifestyles and emergence of pathogens.</title>
        <authorList>
            <person name="Haridas S."/>
            <person name="Albert R."/>
            <person name="Binder M."/>
            <person name="Bloem J."/>
            <person name="Labutti K."/>
            <person name="Salamov A."/>
            <person name="Andreopoulos B."/>
            <person name="Baker S."/>
            <person name="Barry K."/>
            <person name="Bills G."/>
            <person name="Bluhm B."/>
            <person name="Cannon C."/>
            <person name="Castanera R."/>
            <person name="Culley D."/>
            <person name="Daum C."/>
            <person name="Ezra D."/>
            <person name="Gonzalez J."/>
            <person name="Henrissat B."/>
            <person name="Kuo A."/>
            <person name="Liang C."/>
            <person name="Lipzen A."/>
            <person name="Lutzoni F."/>
            <person name="Magnuson J."/>
            <person name="Mondo S."/>
            <person name="Nolan M."/>
            <person name="Ohm R."/>
            <person name="Pangilinan J."/>
            <person name="Park H.-J."/>
            <person name="Ramirez L."/>
            <person name="Alfaro M."/>
            <person name="Sun H."/>
            <person name="Tritt A."/>
            <person name="Yoshinaga Y."/>
            <person name="Zwiers L.-H."/>
            <person name="Turgeon B."/>
            <person name="Goodwin S."/>
            <person name="Spatafora J."/>
            <person name="Crous P."/>
            <person name="Grigoriev I."/>
        </authorList>
    </citation>
    <scope>NUCLEOTIDE SEQUENCE</scope>
    <source>
        <strain evidence="1">CBS 101060</strain>
    </source>
</reference>